<dbReference type="PANTHER" id="PTHR32309:SF31">
    <property type="entry name" value="CAPSULAR EXOPOLYSACCHARIDE FAMILY"/>
    <property type="match status" value="1"/>
</dbReference>
<dbReference type="Proteomes" id="UP000249185">
    <property type="component" value="Unassembled WGS sequence"/>
</dbReference>
<evidence type="ECO:0000313" key="4">
    <source>
        <dbReference type="Proteomes" id="UP000249185"/>
    </source>
</evidence>
<dbReference type="AlphaFoldDB" id="A0A2W5NIV9"/>
<dbReference type="InterPro" id="IPR027417">
    <property type="entry name" value="P-loop_NTPase"/>
</dbReference>
<dbReference type="CDD" id="cd05387">
    <property type="entry name" value="BY-kinase"/>
    <property type="match status" value="1"/>
</dbReference>
<organism evidence="3 4">
    <name type="scientific">Rhodovulum sulfidophilum</name>
    <name type="common">Rhodobacter sulfidophilus</name>
    <dbReference type="NCBI Taxonomy" id="35806"/>
    <lineage>
        <taxon>Bacteria</taxon>
        <taxon>Pseudomonadati</taxon>
        <taxon>Pseudomonadota</taxon>
        <taxon>Alphaproteobacteria</taxon>
        <taxon>Rhodobacterales</taxon>
        <taxon>Paracoccaceae</taxon>
        <taxon>Rhodovulum</taxon>
    </lineage>
</organism>
<sequence length="261" mass="27084">MTALDTGLARAAKAEAGGIRADKAGETAAAWAALRAADLDPARLARNRIIGGGRADPAHIAFDLLRTRMLRALGERGWRRVAITSPGPGCGKTFVTANLALSLARRTSCRVVALDMDLRIPSLGRVLGVAETGRMEDCLAGRVPPARHLRRVGANLALGLNASPAANPAELLQEATTAAALDRIGAELAPEVVLCDLPPALVCDDVLAILPRIDAVLLVAGGATTTAADIRACERLIGAETPLLGVILNKAEDGTVEPYYA</sequence>
<proteinExistence type="predicted"/>
<keyword evidence="2" id="KW-0067">ATP-binding</keyword>
<dbReference type="InterPro" id="IPR005702">
    <property type="entry name" value="Wzc-like_C"/>
</dbReference>
<name>A0A2W5NIV9_RHOSU</name>
<dbReference type="Pfam" id="PF10609">
    <property type="entry name" value="ParA"/>
    <property type="match status" value="1"/>
</dbReference>
<dbReference type="EMBL" id="QFPW01000001">
    <property type="protein sequence ID" value="PZQ52149.1"/>
    <property type="molecule type" value="Genomic_DNA"/>
</dbReference>
<dbReference type="InterPro" id="IPR050445">
    <property type="entry name" value="Bact_polysacc_biosynth/exp"/>
</dbReference>
<reference evidence="3 4" key="1">
    <citation type="submission" date="2017-08" db="EMBL/GenBank/DDBJ databases">
        <title>Infants hospitalized years apart are colonized by the same room-sourced microbial strains.</title>
        <authorList>
            <person name="Brooks B."/>
            <person name="Olm M.R."/>
            <person name="Firek B.A."/>
            <person name="Baker R."/>
            <person name="Thomas B.C."/>
            <person name="Morowitz M.J."/>
            <person name="Banfield J.F."/>
        </authorList>
    </citation>
    <scope>NUCLEOTIDE SEQUENCE [LARGE SCALE GENOMIC DNA]</scope>
    <source>
        <strain evidence="3">S2_005_002_R2_34</strain>
    </source>
</reference>
<gene>
    <name evidence="3" type="ORF">DI556_00295</name>
</gene>
<dbReference type="InterPro" id="IPR033756">
    <property type="entry name" value="YlxH/NBP35"/>
</dbReference>
<dbReference type="GO" id="GO:0005524">
    <property type="term" value="F:ATP binding"/>
    <property type="evidence" value="ECO:0007669"/>
    <property type="project" value="UniProtKB-KW"/>
</dbReference>
<protein>
    <submittedName>
        <fullName evidence="3">Chromosome partitioning protein</fullName>
    </submittedName>
</protein>
<dbReference type="PANTHER" id="PTHR32309">
    <property type="entry name" value="TYROSINE-PROTEIN KINASE"/>
    <property type="match status" value="1"/>
</dbReference>
<dbReference type="Gene3D" id="3.40.50.300">
    <property type="entry name" value="P-loop containing nucleotide triphosphate hydrolases"/>
    <property type="match status" value="1"/>
</dbReference>
<evidence type="ECO:0000313" key="3">
    <source>
        <dbReference type="EMBL" id="PZQ52149.1"/>
    </source>
</evidence>
<keyword evidence="1" id="KW-0547">Nucleotide-binding</keyword>
<dbReference type="SUPFAM" id="SSF52540">
    <property type="entry name" value="P-loop containing nucleoside triphosphate hydrolases"/>
    <property type="match status" value="1"/>
</dbReference>
<comment type="caution">
    <text evidence="3">The sequence shown here is derived from an EMBL/GenBank/DDBJ whole genome shotgun (WGS) entry which is preliminary data.</text>
</comment>
<evidence type="ECO:0000256" key="1">
    <source>
        <dbReference type="ARBA" id="ARBA00022741"/>
    </source>
</evidence>
<accession>A0A2W5NIV9</accession>
<evidence type="ECO:0000256" key="2">
    <source>
        <dbReference type="ARBA" id="ARBA00022840"/>
    </source>
</evidence>